<feature type="domain" description="Superoxide dismutase copper/zinc binding" evidence="1">
    <location>
        <begin position="310"/>
        <end position="434"/>
    </location>
</feature>
<dbReference type="PANTHER" id="PTHR20910">
    <property type="entry name" value="AGAP001623-PA"/>
    <property type="match status" value="1"/>
</dbReference>
<dbReference type="Pfam" id="PF00080">
    <property type="entry name" value="Sod_Cu"/>
    <property type="match status" value="2"/>
</dbReference>
<dbReference type="SUPFAM" id="SSF49329">
    <property type="entry name" value="Cu,Zn superoxide dismutase-like"/>
    <property type="match status" value="6"/>
</dbReference>
<accession>A0A9Q1BEU7</accession>
<reference evidence="2" key="1">
    <citation type="submission" date="2021-10" db="EMBL/GenBank/DDBJ databases">
        <title>Tropical sea cucumber genome reveals ecological adaptation and Cuvierian tubules defense mechanism.</title>
        <authorList>
            <person name="Chen T."/>
        </authorList>
    </citation>
    <scope>NUCLEOTIDE SEQUENCE</scope>
    <source>
        <strain evidence="2">Nanhai2018</strain>
        <tissue evidence="2">Muscle</tissue>
    </source>
</reference>
<dbReference type="InterPro" id="IPR001424">
    <property type="entry name" value="SOD_Cu_Zn_dom"/>
</dbReference>
<dbReference type="PANTHER" id="PTHR20910:SF1">
    <property type="entry name" value="SUPEROXIDE DISMUTASE COPPER_ZINC BINDING DOMAIN-CONTAINING PROTEIN"/>
    <property type="match status" value="1"/>
</dbReference>
<organism evidence="2 3">
    <name type="scientific">Holothuria leucospilota</name>
    <name type="common">Black long sea cucumber</name>
    <name type="synonym">Mertensiothuria leucospilota</name>
    <dbReference type="NCBI Taxonomy" id="206669"/>
    <lineage>
        <taxon>Eukaryota</taxon>
        <taxon>Metazoa</taxon>
        <taxon>Echinodermata</taxon>
        <taxon>Eleutherozoa</taxon>
        <taxon>Echinozoa</taxon>
        <taxon>Holothuroidea</taxon>
        <taxon>Aspidochirotacea</taxon>
        <taxon>Aspidochirotida</taxon>
        <taxon>Holothuriidae</taxon>
        <taxon>Holothuria</taxon>
    </lineage>
</organism>
<dbReference type="GO" id="GO:0006801">
    <property type="term" value="P:superoxide metabolic process"/>
    <property type="evidence" value="ECO:0007669"/>
    <property type="project" value="InterPro"/>
</dbReference>
<dbReference type="GO" id="GO:0046872">
    <property type="term" value="F:metal ion binding"/>
    <property type="evidence" value="ECO:0007669"/>
    <property type="project" value="InterPro"/>
</dbReference>
<proteinExistence type="predicted"/>
<dbReference type="Gene3D" id="2.60.40.200">
    <property type="entry name" value="Superoxide dismutase, copper/zinc binding domain"/>
    <property type="match status" value="6"/>
</dbReference>
<sequence>MKSSYFFTSIWFNLALSTVIWSTMVMAVPHVAHISMNGLRAMIEFNTGESSVEINVTLGCESCVSDSDQFTWNVHQNPMLYDREEPCSSNYVGSVFMTGSGNLADTHGNLTGAQLNAGSVTFTDNSINFQGQTSLSGRAIVFEKVSDTTQRYCASIRPVEAVRTAVATFQYPVAGTVVFRQLMGENDAADTSIYVDLDVTAAPLQSRNLTWQIKSNGGVTFDMTLDQQCQSVNDENIYDLTSEFGYLNVETISNHVFYYFIDPNLSLEGENSVLDMSLVLSDITGTSVACPTIRELTPKTIYSYVSSKNISGTVTFSQRSPWDHTTIRVDIQNLQSLIGGYHVHEYPIPPRYFESDNLADVNSVAGHFNPYGITDFPDPTVGTEDQYEIGDISNKFGYLTDLDSINESYTDWNMPLFGTNSIVGRSIVLHLNSDGSRYAYGQIGYPSLVKTVIVDFKAPVTGSIIMRQDANDPLADASVFVDIANVDGTSTVDHNWHVHIQKIDNDYLADEGRCLANEGHYNPFNVDLDNNYSECSPSNPRRCEAGDFSGKHGQLDISATLHTSDGKFFFTDIQLPLSGVYSIDERSVVIHDKDSGAGRLACHDTFEVLSKTVSTTIWTDTTVSGSIVFEQKGLHDPPEISVDIRGLANLANGWHVHVLPVPYEENEDGVCSLTLGHFNPFNIVGSPAVATLDLYEVGDLSGKFETLEDRTSFQDVFTDQTMTLRGPRSIDGRSIVVHRDDETGSRWSCTTLEKVLDDESFGVEASATFDQDAVAGSITFRQTHQGNDYLGDTTIDSALDLPDNSVSNWSVLDTTEVSECNLSSEVYDPFNVQDDTAQCSLARQGQCIVGNLGGKHDSIPDGGALFTDTNLPLIGQTPIIGRVLRLKIGDDIYCSQIQPLKEQGVEMTLSFPAAVDFDPYDFRSALSEGVENLEMWQIVVSSDSYPSPSNSECQTIAFWVIGSNVEDLEGDITEATDLGDYSPMECSEGLQPVKVRPRPFNLG</sequence>
<evidence type="ECO:0000313" key="3">
    <source>
        <dbReference type="Proteomes" id="UP001152320"/>
    </source>
</evidence>
<dbReference type="EMBL" id="JAIZAY010000020">
    <property type="protein sequence ID" value="KAJ8022609.1"/>
    <property type="molecule type" value="Genomic_DNA"/>
</dbReference>
<dbReference type="AlphaFoldDB" id="A0A9Q1BEU7"/>
<dbReference type="Proteomes" id="UP001152320">
    <property type="component" value="Chromosome 20"/>
</dbReference>
<evidence type="ECO:0000313" key="2">
    <source>
        <dbReference type="EMBL" id="KAJ8022609.1"/>
    </source>
</evidence>
<dbReference type="InterPro" id="IPR036423">
    <property type="entry name" value="SOD-like_Cu/Zn_dom_sf"/>
</dbReference>
<dbReference type="InterPro" id="IPR053257">
    <property type="entry name" value="Cu-only_SOD"/>
</dbReference>
<evidence type="ECO:0000259" key="1">
    <source>
        <dbReference type="Pfam" id="PF00080"/>
    </source>
</evidence>
<keyword evidence="3" id="KW-1185">Reference proteome</keyword>
<protein>
    <submittedName>
        <fullName evidence="2">Superoxide dismutase [Cu-Zn]</fullName>
    </submittedName>
</protein>
<gene>
    <name evidence="2" type="ORF">HOLleu_37562</name>
</gene>
<dbReference type="OrthoDB" id="159229at2759"/>
<feature type="domain" description="Superoxide dismutase copper/zinc binding" evidence="1">
    <location>
        <begin position="623"/>
        <end position="743"/>
    </location>
</feature>
<comment type="caution">
    <text evidence="2">The sequence shown here is derived from an EMBL/GenBank/DDBJ whole genome shotgun (WGS) entry which is preliminary data.</text>
</comment>
<name>A0A9Q1BEU7_HOLLE</name>